<evidence type="ECO:0000256" key="5">
    <source>
        <dbReference type="ARBA" id="ARBA00023136"/>
    </source>
</evidence>
<keyword evidence="9" id="KW-1185">Reference proteome</keyword>
<dbReference type="GO" id="GO:0007165">
    <property type="term" value="P:signal transduction"/>
    <property type="evidence" value="ECO:0007669"/>
    <property type="project" value="TreeGrafter"/>
</dbReference>
<dbReference type="EnsemblMetazoa" id="XM_038017751.1">
    <property type="protein sequence ID" value="XP_037873679.1"/>
    <property type="gene ID" value="LOC101736692"/>
</dbReference>
<protein>
    <recommendedName>
        <fullName evidence="7">Phosphatidic acid phosphatase type 2/haloperoxidase domain-containing protein</fullName>
    </recommendedName>
</protein>
<dbReference type="GO" id="GO:0008195">
    <property type="term" value="F:phosphatidate phosphatase activity"/>
    <property type="evidence" value="ECO:0007669"/>
    <property type="project" value="TreeGrafter"/>
</dbReference>
<comment type="similarity">
    <text evidence="2">Belongs to the PA-phosphatase related phosphoesterase family.</text>
</comment>
<feature type="transmembrane region" description="Helical" evidence="6">
    <location>
        <begin position="53"/>
        <end position="74"/>
    </location>
</feature>
<reference evidence="9" key="1">
    <citation type="journal article" date="2008" name="Insect Biochem. Mol. Biol.">
        <title>The genome of a lepidopteran model insect, the silkworm Bombyx mori.</title>
        <authorList>
            <consortium name="International Silkworm Genome Consortium"/>
        </authorList>
    </citation>
    <scope>NUCLEOTIDE SEQUENCE [LARGE SCALE GENOMIC DNA]</scope>
    <source>
        <strain evidence="9">p50T</strain>
    </source>
</reference>
<feature type="transmembrane region" description="Helical" evidence="6">
    <location>
        <begin position="146"/>
        <end position="169"/>
    </location>
</feature>
<feature type="transmembrane region" description="Helical" evidence="6">
    <location>
        <begin position="274"/>
        <end position="296"/>
    </location>
</feature>
<dbReference type="InterPro" id="IPR000326">
    <property type="entry name" value="PAP2/HPO"/>
</dbReference>
<dbReference type="Pfam" id="PF01569">
    <property type="entry name" value="PAP2"/>
    <property type="match status" value="1"/>
</dbReference>
<keyword evidence="5 6" id="KW-0472">Membrane</keyword>
<dbReference type="GeneID" id="101736692"/>
<dbReference type="GO" id="GO:0006644">
    <property type="term" value="P:phospholipid metabolic process"/>
    <property type="evidence" value="ECO:0007669"/>
    <property type="project" value="InterPro"/>
</dbReference>
<dbReference type="GO" id="GO:0046839">
    <property type="term" value="P:phospholipid dephosphorylation"/>
    <property type="evidence" value="ECO:0007669"/>
    <property type="project" value="TreeGrafter"/>
</dbReference>
<dbReference type="EnsemblMetazoa" id="XM_038017749.1">
    <property type="protein sequence ID" value="XP_037873677.1"/>
    <property type="gene ID" value="LOC101736692"/>
</dbReference>
<dbReference type="AlphaFoldDB" id="A0A8R2M4C4"/>
<dbReference type="Proteomes" id="UP000005204">
    <property type="component" value="Unassembled WGS sequence"/>
</dbReference>
<accession>A0A8R2M4C4</accession>
<dbReference type="PANTHER" id="PTHR10165:SF103">
    <property type="entry name" value="PHOSPHOLIPID PHOSPHATASE HOMOLOG 1.2 HOMOLOG"/>
    <property type="match status" value="1"/>
</dbReference>
<dbReference type="PANTHER" id="PTHR10165">
    <property type="entry name" value="LIPID PHOSPHATE PHOSPHATASE"/>
    <property type="match status" value="1"/>
</dbReference>
<evidence type="ECO:0000313" key="9">
    <source>
        <dbReference type="Proteomes" id="UP000005204"/>
    </source>
</evidence>
<feature type="transmembrane region" description="Helical" evidence="6">
    <location>
        <begin position="247"/>
        <end position="268"/>
    </location>
</feature>
<evidence type="ECO:0000256" key="4">
    <source>
        <dbReference type="ARBA" id="ARBA00022989"/>
    </source>
</evidence>
<evidence type="ECO:0000259" key="7">
    <source>
        <dbReference type="SMART" id="SM00014"/>
    </source>
</evidence>
<sequence length="328" mass="37115">MGALDCVNTKMAATGSTEAFTINISSNTTLNVSTRDIESHTTKSRACRTRFNLRWLLGVDLPLLLIVLALIGLFELGIIPNRKAGFFCNDAAISFDYTGETVTSLILMTTIFIIPIGVFMITEYIFTPNEIPLSDRTMRAFLKSSWLFKTYLYGFMMNLCIVEVMKGIVGNPRPVFFALCQPDTAKTCNGTDFVSTFECTSSYSRWYRMDSYRSFPSGHTSLSVYCGFFLAWYLQKRAFNWSYRSELVVPVVQLLCVSYSVLCSLTRITDRMHHWWDVLIGSAIGLITLLYTVIFLNDNFSYFNTSDSGEEGGTAPTRTVLFDERRDS</sequence>
<evidence type="ECO:0000256" key="2">
    <source>
        <dbReference type="ARBA" id="ARBA00008816"/>
    </source>
</evidence>
<keyword evidence="4 6" id="KW-1133">Transmembrane helix</keyword>
<dbReference type="InterPro" id="IPR036938">
    <property type="entry name" value="PAP2/HPO_sf"/>
</dbReference>
<feature type="transmembrane region" description="Helical" evidence="6">
    <location>
        <begin position="105"/>
        <end position="126"/>
    </location>
</feature>
<feature type="domain" description="Phosphatidic acid phosphatase type 2/haloperoxidase" evidence="7">
    <location>
        <begin position="148"/>
        <end position="293"/>
    </location>
</feature>
<evidence type="ECO:0000313" key="8">
    <source>
        <dbReference type="EnsemblMetazoa" id="XP_037873677.1"/>
    </source>
</evidence>
<dbReference type="RefSeq" id="XP_037873679.1">
    <property type="nucleotide sequence ID" value="XM_038017751.2"/>
</dbReference>
<organism evidence="8 9">
    <name type="scientific">Bombyx mori</name>
    <name type="common">Silk moth</name>
    <dbReference type="NCBI Taxonomy" id="7091"/>
    <lineage>
        <taxon>Eukaryota</taxon>
        <taxon>Metazoa</taxon>
        <taxon>Ecdysozoa</taxon>
        <taxon>Arthropoda</taxon>
        <taxon>Hexapoda</taxon>
        <taxon>Insecta</taxon>
        <taxon>Pterygota</taxon>
        <taxon>Neoptera</taxon>
        <taxon>Endopterygota</taxon>
        <taxon>Lepidoptera</taxon>
        <taxon>Glossata</taxon>
        <taxon>Ditrysia</taxon>
        <taxon>Bombycoidea</taxon>
        <taxon>Bombycidae</taxon>
        <taxon>Bombycinae</taxon>
        <taxon>Bombyx</taxon>
    </lineage>
</organism>
<proteinExistence type="inferred from homology"/>
<evidence type="ECO:0000256" key="3">
    <source>
        <dbReference type="ARBA" id="ARBA00022692"/>
    </source>
</evidence>
<comment type="subcellular location">
    <subcellularLocation>
        <location evidence="1">Membrane</location>
        <topology evidence="1">Multi-pass membrane protein</topology>
    </subcellularLocation>
</comment>
<dbReference type="InterPro" id="IPR043216">
    <property type="entry name" value="PAP-like"/>
</dbReference>
<reference evidence="8" key="2">
    <citation type="submission" date="2022-06" db="UniProtKB">
        <authorList>
            <consortium name="EnsemblMetazoa"/>
        </authorList>
    </citation>
    <scope>IDENTIFICATION</scope>
    <source>
        <strain evidence="8">p50T (Dazao)</strain>
    </source>
</reference>
<dbReference type="Gene3D" id="1.20.144.10">
    <property type="entry name" value="Phosphatidic acid phosphatase type 2/haloperoxidase"/>
    <property type="match status" value="1"/>
</dbReference>
<dbReference type="SMART" id="SM00014">
    <property type="entry name" value="acidPPc"/>
    <property type="match status" value="1"/>
</dbReference>
<evidence type="ECO:0000256" key="1">
    <source>
        <dbReference type="ARBA" id="ARBA00004141"/>
    </source>
</evidence>
<evidence type="ECO:0000256" key="6">
    <source>
        <dbReference type="SAM" id="Phobius"/>
    </source>
</evidence>
<dbReference type="GO" id="GO:0005886">
    <property type="term" value="C:plasma membrane"/>
    <property type="evidence" value="ECO:0007669"/>
    <property type="project" value="TreeGrafter"/>
</dbReference>
<name>A0A8R2M4C4_BOMMO</name>
<feature type="transmembrane region" description="Helical" evidence="6">
    <location>
        <begin position="215"/>
        <end position="235"/>
    </location>
</feature>
<dbReference type="SUPFAM" id="SSF48317">
    <property type="entry name" value="Acid phosphatase/Vanadium-dependent haloperoxidase"/>
    <property type="match status" value="1"/>
</dbReference>
<keyword evidence="3 6" id="KW-0812">Transmembrane</keyword>